<evidence type="ECO:0000256" key="13">
    <source>
        <dbReference type="ARBA" id="ARBA00024209"/>
    </source>
</evidence>
<evidence type="ECO:0000256" key="4">
    <source>
        <dbReference type="ARBA" id="ARBA00012483"/>
    </source>
</evidence>
<keyword evidence="16" id="KW-1133">Transmembrane helix</keyword>
<comment type="subcellular location">
    <subcellularLocation>
        <location evidence="2">Nucleus</location>
    </subcellularLocation>
</comment>
<evidence type="ECO:0000256" key="15">
    <source>
        <dbReference type="SAM" id="MobiDB-lite"/>
    </source>
</evidence>
<dbReference type="Proteomes" id="UP001054252">
    <property type="component" value="Unassembled WGS sequence"/>
</dbReference>
<proteinExistence type="inferred from homology"/>
<dbReference type="Pfam" id="PF13639">
    <property type="entry name" value="zf-RING_2"/>
    <property type="match status" value="1"/>
</dbReference>
<keyword evidence="6 14" id="KW-0863">Zinc-finger</keyword>
<dbReference type="GO" id="GO:0008270">
    <property type="term" value="F:zinc ion binding"/>
    <property type="evidence" value="ECO:0007669"/>
    <property type="project" value="UniProtKB-KW"/>
</dbReference>
<comment type="similarity">
    <text evidence="13">Belongs to the RING-type zinc finger family. ATL subfamily.</text>
</comment>
<name>A0AAV5L7W4_9ROSI</name>
<evidence type="ECO:0000256" key="3">
    <source>
        <dbReference type="ARBA" id="ARBA00004906"/>
    </source>
</evidence>
<evidence type="ECO:0000256" key="1">
    <source>
        <dbReference type="ARBA" id="ARBA00000900"/>
    </source>
</evidence>
<keyword evidence="19" id="KW-1185">Reference proteome</keyword>
<dbReference type="EC" id="2.3.2.27" evidence="4"/>
<dbReference type="SUPFAM" id="SSF54171">
    <property type="entry name" value="DNA-binding domain"/>
    <property type="match status" value="1"/>
</dbReference>
<dbReference type="CDD" id="cd16454">
    <property type="entry name" value="RING-H2_PA-TM-RING"/>
    <property type="match status" value="1"/>
</dbReference>
<evidence type="ECO:0000313" key="19">
    <source>
        <dbReference type="Proteomes" id="UP001054252"/>
    </source>
</evidence>
<sequence length="287" mass="32856">MDTITNDKSIDYDILDVITMITLVAFFWFLLIGGCCCRKEREANSEDQPQRQQQQNDIERGLPRTTTYLPQTLTREPPQQAACSRQQVIIIMVEFVIYDHENMQNRSGPCSSTCAICLDDFKDGDNCAVIQPCQHMYHRECIGTWLKLNQHCPYCRGSPTMERLQILYYFDPTSGRRFRSKKEVLKFLGTGNSTNKKKGLENSDAGKNSPPESSARKKRMKDPDTKAKTSNFDFYNVPEKISWVLTDASRDCWTPFIGDEKVAESDTQEWPAAFTHLTVGNIGQPMH</sequence>
<comment type="catalytic activity">
    <reaction evidence="1">
        <text>S-ubiquitinyl-[E2 ubiquitin-conjugating enzyme]-L-cysteine + [acceptor protein]-L-lysine = [E2 ubiquitin-conjugating enzyme]-L-cysteine + N(6)-ubiquitinyl-[acceptor protein]-L-lysine.</text>
        <dbReference type="EC" id="2.3.2.27"/>
    </reaction>
</comment>
<reference evidence="18 19" key="1">
    <citation type="journal article" date="2021" name="Commun. Biol.">
        <title>The genome of Shorea leprosula (Dipterocarpaceae) highlights the ecological relevance of drought in aseasonal tropical rainforests.</title>
        <authorList>
            <person name="Ng K.K.S."/>
            <person name="Kobayashi M.J."/>
            <person name="Fawcett J.A."/>
            <person name="Hatakeyama M."/>
            <person name="Paape T."/>
            <person name="Ng C.H."/>
            <person name="Ang C.C."/>
            <person name="Tnah L.H."/>
            <person name="Lee C.T."/>
            <person name="Nishiyama T."/>
            <person name="Sese J."/>
            <person name="O'Brien M.J."/>
            <person name="Copetti D."/>
            <person name="Mohd Noor M.I."/>
            <person name="Ong R.C."/>
            <person name="Putra M."/>
            <person name="Sireger I.Z."/>
            <person name="Indrioko S."/>
            <person name="Kosugi Y."/>
            <person name="Izuno A."/>
            <person name="Isagi Y."/>
            <person name="Lee S.L."/>
            <person name="Shimizu K.K."/>
        </authorList>
    </citation>
    <scope>NUCLEOTIDE SEQUENCE [LARGE SCALE GENOMIC DNA]</scope>
    <source>
        <strain evidence="18">214</strain>
    </source>
</reference>
<evidence type="ECO:0000256" key="9">
    <source>
        <dbReference type="ARBA" id="ARBA00023015"/>
    </source>
</evidence>
<dbReference type="InterPro" id="IPR001841">
    <property type="entry name" value="Znf_RING"/>
</dbReference>
<keyword evidence="7" id="KW-0833">Ubl conjugation pathway</keyword>
<dbReference type="PANTHER" id="PTHR14155">
    <property type="entry name" value="RING FINGER DOMAIN-CONTAINING"/>
    <property type="match status" value="1"/>
</dbReference>
<dbReference type="GO" id="GO:0003677">
    <property type="term" value="F:DNA binding"/>
    <property type="evidence" value="ECO:0007669"/>
    <property type="project" value="UniProtKB-KW"/>
</dbReference>
<dbReference type="SUPFAM" id="SSF57850">
    <property type="entry name" value="RING/U-box"/>
    <property type="match status" value="1"/>
</dbReference>
<keyword evidence="9" id="KW-0805">Transcription regulation</keyword>
<evidence type="ECO:0000256" key="16">
    <source>
        <dbReference type="SAM" id="Phobius"/>
    </source>
</evidence>
<evidence type="ECO:0000256" key="5">
    <source>
        <dbReference type="ARBA" id="ARBA00022723"/>
    </source>
</evidence>
<evidence type="ECO:0000256" key="12">
    <source>
        <dbReference type="ARBA" id="ARBA00023242"/>
    </source>
</evidence>
<dbReference type="SMART" id="SM00184">
    <property type="entry name" value="RING"/>
    <property type="match status" value="1"/>
</dbReference>
<evidence type="ECO:0000256" key="6">
    <source>
        <dbReference type="ARBA" id="ARBA00022771"/>
    </source>
</evidence>
<evidence type="ECO:0000313" key="18">
    <source>
        <dbReference type="EMBL" id="GKV32877.1"/>
    </source>
</evidence>
<feature type="region of interest" description="Disordered" evidence="15">
    <location>
        <begin position="195"/>
        <end position="229"/>
    </location>
</feature>
<dbReference type="GO" id="GO:0061630">
    <property type="term" value="F:ubiquitin protein ligase activity"/>
    <property type="evidence" value="ECO:0007669"/>
    <property type="project" value="UniProtKB-EC"/>
</dbReference>
<comment type="caution">
    <text evidence="18">The sequence shown here is derived from an EMBL/GenBank/DDBJ whole genome shotgun (WGS) entry which is preliminary data.</text>
</comment>
<dbReference type="PROSITE" id="PS50089">
    <property type="entry name" value="ZF_RING_2"/>
    <property type="match status" value="1"/>
</dbReference>
<dbReference type="InterPro" id="IPR053238">
    <property type="entry name" value="RING-H2_zinc_finger"/>
</dbReference>
<comment type="pathway">
    <text evidence="3">Protein modification; protein ubiquitination.</text>
</comment>
<keyword evidence="16" id="KW-0472">Membrane</keyword>
<dbReference type="Gene3D" id="3.30.40.10">
    <property type="entry name" value="Zinc/RING finger domain, C3HC4 (zinc finger)"/>
    <property type="match status" value="1"/>
</dbReference>
<protein>
    <recommendedName>
        <fullName evidence="4">RING-type E3 ubiquitin transferase</fullName>
        <ecNumber evidence="4">2.3.2.27</ecNumber>
    </recommendedName>
</protein>
<keyword evidence="8" id="KW-0862">Zinc</keyword>
<keyword evidence="16" id="KW-0812">Transmembrane</keyword>
<dbReference type="EMBL" id="BPVZ01000098">
    <property type="protein sequence ID" value="GKV32877.1"/>
    <property type="molecule type" value="Genomic_DNA"/>
</dbReference>
<evidence type="ECO:0000256" key="8">
    <source>
        <dbReference type="ARBA" id="ARBA00022833"/>
    </source>
</evidence>
<keyword evidence="5" id="KW-0479">Metal-binding</keyword>
<evidence type="ECO:0000256" key="2">
    <source>
        <dbReference type="ARBA" id="ARBA00004123"/>
    </source>
</evidence>
<feature type="domain" description="RING-type" evidence="17">
    <location>
        <begin position="114"/>
        <end position="156"/>
    </location>
</feature>
<evidence type="ECO:0000256" key="10">
    <source>
        <dbReference type="ARBA" id="ARBA00023125"/>
    </source>
</evidence>
<dbReference type="GO" id="GO:0005634">
    <property type="term" value="C:nucleus"/>
    <property type="evidence" value="ECO:0007669"/>
    <property type="project" value="UniProtKB-SubCell"/>
</dbReference>
<keyword evidence="12" id="KW-0539">Nucleus</keyword>
<dbReference type="InterPro" id="IPR013083">
    <property type="entry name" value="Znf_RING/FYVE/PHD"/>
</dbReference>
<accession>A0AAV5L7W4</accession>
<evidence type="ECO:0000259" key="17">
    <source>
        <dbReference type="PROSITE" id="PS50089"/>
    </source>
</evidence>
<dbReference type="InterPro" id="IPR016177">
    <property type="entry name" value="DNA-bd_dom_sf"/>
</dbReference>
<dbReference type="Gene3D" id="3.30.890.10">
    <property type="entry name" value="Methyl-cpg-binding Protein 2, Chain A"/>
    <property type="match status" value="1"/>
</dbReference>
<dbReference type="AlphaFoldDB" id="A0AAV5L7W4"/>
<feature type="transmembrane region" description="Helical" evidence="16">
    <location>
        <begin position="12"/>
        <end position="31"/>
    </location>
</feature>
<keyword evidence="10" id="KW-0238">DNA-binding</keyword>
<dbReference type="PANTHER" id="PTHR14155:SF610">
    <property type="entry name" value="OS01G0755700 PROTEIN"/>
    <property type="match status" value="1"/>
</dbReference>
<organism evidence="18 19">
    <name type="scientific">Rubroshorea leprosula</name>
    <dbReference type="NCBI Taxonomy" id="152421"/>
    <lineage>
        <taxon>Eukaryota</taxon>
        <taxon>Viridiplantae</taxon>
        <taxon>Streptophyta</taxon>
        <taxon>Embryophyta</taxon>
        <taxon>Tracheophyta</taxon>
        <taxon>Spermatophyta</taxon>
        <taxon>Magnoliopsida</taxon>
        <taxon>eudicotyledons</taxon>
        <taxon>Gunneridae</taxon>
        <taxon>Pentapetalae</taxon>
        <taxon>rosids</taxon>
        <taxon>malvids</taxon>
        <taxon>Malvales</taxon>
        <taxon>Dipterocarpaceae</taxon>
        <taxon>Rubroshorea</taxon>
    </lineage>
</organism>
<keyword evidence="11" id="KW-0804">Transcription</keyword>
<gene>
    <name evidence="18" type="ORF">SLEP1_g41442</name>
</gene>
<evidence type="ECO:0000256" key="7">
    <source>
        <dbReference type="ARBA" id="ARBA00022786"/>
    </source>
</evidence>
<evidence type="ECO:0000256" key="11">
    <source>
        <dbReference type="ARBA" id="ARBA00023163"/>
    </source>
</evidence>
<evidence type="ECO:0000256" key="14">
    <source>
        <dbReference type="PROSITE-ProRule" id="PRU00175"/>
    </source>
</evidence>